<proteinExistence type="predicted"/>
<accession>A0ABS7SPC1</accession>
<gene>
    <name evidence="3" type="ORF">I4X03_007755</name>
</gene>
<reference evidence="3 4" key="1">
    <citation type="submission" date="2021-08" db="EMBL/GenBank/DDBJ databases">
        <title>Massilia sp. R798.</title>
        <authorList>
            <person name="Baek J.H."/>
            <person name="Jung H.S."/>
            <person name="Kim K.R."/>
            <person name="Jeon C.O."/>
        </authorList>
    </citation>
    <scope>NUCLEOTIDE SEQUENCE [LARGE SCALE GENOMIC DNA]</scope>
    <source>
        <strain evidence="3 4">R798</strain>
    </source>
</reference>
<organism evidence="3 4">
    <name type="scientific">Massilia soli</name>
    <dbReference type="NCBI Taxonomy" id="2792854"/>
    <lineage>
        <taxon>Bacteria</taxon>
        <taxon>Pseudomonadati</taxon>
        <taxon>Pseudomonadota</taxon>
        <taxon>Betaproteobacteria</taxon>
        <taxon>Burkholderiales</taxon>
        <taxon>Oxalobacteraceae</taxon>
        <taxon>Telluria group</taxon>
        <taxon>Massilia</taxon>
    </lineage>
</organism>
<dbReference type="EMBL" id="JAFBIL020000003">
    <property type="protein sequence ID" value="MBZ2207153.1"/>
    <property type="molecule type" value="Genomic_DNA"/>
</dbReference>
<dbReference type="Proteomes" id="UP000809349">
    <property type="component" value="Unassembled WGS sequence"/>
</dbReference>
<dbReference type="InterPro" id="IPR008258">
    <property type="entry name" value="Transglycosylase_SLT_dom_1"/>
</dbReference>
<dbReference type="Pfam" id="PF01464">
    <property type="entry name" value="SLT"/>
    <property type="match status" value="1"/>
</dbReference>
<evidence type="ECO:0000256" key="1">
    <source>
        <dbReference type="SAM" id="MobiDB-lite"/>
    </source>
</evidence>
<evidence type="ECO:0000259" key="2">
    <source>
        <dbReference type="Pfam" id="PF01464"/>
    </source>
</evidence>
<dbReference type="InterPro" id="IPR023346">
    <property type="entry name" value="Lysozyme-like_dom_sf"/>
</dbReference>
<keyword evidence="4" id="KW-1185">Reference proteome</keyword>
<evidence type="ECO:0000313" key="3">
    <source>
        <dbReference type="EMBL" id="MBZ2207153.1"/>
    </source>
</evidence>
<comment type="caution">
    <text evidence="3">The sequence shown here is derived from an EMBL/GenBank/DDBJ whole genome shotgun (WGS) entry which is preliminary data.</text>
</comment>
<name>A0ABS7SPC1_9BURK</name>
<feature type="region of interest" description="Disordered" evidence="1">
    <location>
        <begin position="166"/>
        <end position="253"/>
    </location>
</feature>
<feature type="domain" description="Transglycosylase SLT" evidence="2">
    <location>
        <begin position="12"/>
        <end position="130"/>
    </location>
</feature>
<dbReference type="SUPFAM" id="SSF53955">
    <property type="entry name" value="Lysozyme-like"/>
    <property type="match status" value="1"/>
</dbReference>
<dbReference type="Gene3D" id="1.10.530.10">
    <property type="match status" value="1"/>
</dbReference>
<dbReference type="RefSeq" id="WP_223467656.1">
    <property type="nucleotide sequence ID" value="NZ_JAFBIL020000003.1"/>
</dbReference>
<evidence type="ECO:0000313" key="4">
    <source>
        <dbReference type="Proteomes" id="UP000809349"/>
    </source>
</evidence>
<sequence length="253" mass="27238">MDTLALGTECFNDVDRRVMAAIVKVESGGHPFSIGVVNGALQRQPRSKAEAVATARALADAGWNFSLGTSQVNRYNLARMNLDYETAFNPCANLRAGSRIFQECHDRARARFPAPTQALAAALSCYYSGNFRRGLVPDEKGKPSYVAKVLAALTAVPHASGAVPEALPIPVRTTPGRKPRPQRAPLSPAENATPSTEEGAIASARNGRQAERFELADPFDGYAASHEQARSVDGYAARPSPQSLPRHAENRRE</sequence>
<protein>
    <submittedName>
        <fullName evidence="3">Lytic transglycosylase domain-containing protein</fullName>
    </submittedName>
</protein>
<dbReference type="CDD" id="cd16892">
    <property type="entry name" value="LT_VirB1-like"/>
    <property type="match status" value="1"/>
</dbReference>